<protein>
    <submittedName>
        <fullName evidence="10">Sodium-and chloride-dependent neurotransmitter transporter</fullName>
    </submittedName>
</protein>
<evidence type="ECO:0000313" key="12">
    <source>
        <dbReference type="Proteomes" id="UP000002320"/>
    </source>
</evidence>
<comment type="subcellular location">
    <subcellularLocation>
        <location evidence="1">Membrane</location>
        <topology evidence="1">Multi-pass membrane protein</topology>
    </subcellularLocation>
</comment>
<dbReference type="STRING" id="7176.B0W2G8"/>
<keyword evidence="6" id="KW-1133">Transmembrane helix</keyword>
<dbReference type="GO" id="GO:0005283">
    <property type="term" value="F:amino acid:sodium symporter activity"/>
    <property type="evidence" value="ECO:0007669"/>
    <property type="project" value="TreeGrafter"/>
</dbReference>
<reference evidence="10" key="1">
    <citation type="submission" date="2007-03" db="EMBL/GenBank/DDBJ databases">
        <title>Annotation of Culex pipiens quinquefasciatus.</title>
        <authorList>
            <consortium name="The Broad Institute Genome Sequencing Platform"/>
            <person name="Atkinson P.W."/>
            <person name="Hemingway J."/>
            <person name="Christensen B.M."/>
            <person name="Higgs S."/>
            <person name="Kodira C."/>
            <person name="Hannick L."/>
            <person name="Megy K."/>
            <person name="O'Leary S."/>
            <person name="Pearson M."/>
            <person name="Haas B.J."/>
            <person name="Mauceli E."/>
            <person name="Wortman J.R."/>
            <person name="Lee N.H."/>
            <person name="Guigo R."/>
            <person name="Stanke M."/>
            <person name="Alvarado L."/>
            <person name="Amedeo P."/>
            <person name="Antoine C.H."/>
            <person name="Arensburger P."/>
            <person name="Bidwell S.L."/>
            <person name="Crawford M."/>
            <person name="Camaro F."/>
            <person name="Devon K."/>
            <person name="Engels R."/>
            <person name="Hammond M."/>
            <person name="Howarth C."/>
            <person name="Koehrsen M."/>
            <person name="Lawson D."/>
            <person name="Montgomery P."/>
            <person name="Nene V."/>
            <person name="Nusbaum C."/>
            <person name="Puiu D."/>
            <person name="Romero-Severson J."/>
            <person name="Severson D.W."/>
            <person name="Shumway M."/>
            <person name="Sisk P."/>
            <person name="Stolte C."/>
            <person name="Zeng Q."/>
            <person name="Eisenstadt E."/>
            <person name="Fraser-Liggett C."/>
            <person name="Strausberg R."/>
            <person name="Galagan J."/>
            <person name="Birren B."/>
            <person name="Collins F.H."/>
        </authorList>
    </citation>
    <scope>NUCLEOTIDE SEQUENCE [LARGE SCALE GENOMIC DNA]</scope>
    <source>
        <strain evidence="10">JHB</strain>
    </source>
</reference>
<dbReference type="AlphaFoldDB" id="B0W2G8"/>
<comment type="similarity">
    <text evidence="2">Belongs to the sodium:neurotransmitter symporter (SNF) (TC 2.A.22) family.</text>
</comment>
<evidence type="ECO:0000256" key="4">
    <source>
        <dbReference type="ARBA" id="ARBA00022692"/>
    </source>
</evidence>
<dbReference type="GO" id="GO:0005886">
    <property type="term" value="C:plasma membrane"/>
    <property type="evidence" value="ECO:0007669"/>
    <property type="project" value="TreeGrafter"/>
</dbReference>
<keyword evidence="8" id="KW-0479">Metal-binding</keyword>
<dbReference type="VEuPathDB" id="VectorBase:CPIJ001298"/>
<gene>
    <name evidence="11" type="primary">6032339</name>
    <name evidence="10" type="ORF">CpipJ_CPIJ001298</name>
</gene>
<dbReference type="Proteomes" id="UP000002320">
    <property type="component" value="Unassembled WGS sequence"/>
</dbReference>
<dbReference type="GO" id="GO:0089718">
    <property type="term" value="P:amino acid import across plasma membrane"/>
    <property type="evidence" value="ECO:0007669"/>
    <property type="project" value="TreeGrafter"/>
</dbReference>
<dbReference type="InterPro" id="IPR000175">
    <property type="entry name" value="Na/ntran_symport"/>
</dbReference>
<keyword evidence="8" id="KW-0915">Sodium</keyword>
<feature type="region of interest" description="Disordered" evidence="9">
    <location>
        <begin position="106"/>
        <end position="125"/>
    </location>
</feature>
<reference evidence="11" key="2">
    <citation type="submission" date="2021-02" db="UniProtKB">
        <authorList>
            <consortium name="EnsemblMetazoa"/>
        </authorList>
    </citation>
    <scope>IDENTIFICATION</scope>
    <source>
        <strain evidence="11">JHB</strain>
    </source>
</reference>
<dbReference type="PANTHER" id="PTHR11616:SF236">
    <property type="entry name" value="TRANSPORTER"/>
    <property type="match status" value="1"/>
</dbReference>
<dbReference type="OrthoDB" id="6581954at2759"/>
<dbReference type="EMBL" id="DS231827">
    <property type="protein sequence ID" value="EDS29356.1"/>
    <property type="molecule type" value="Genomic_DNA"/>
</dbReference>
<dbReference type="VEuPathDB" id="VectorBase:CQUJHB003556"/>
<feature type="binding site" evidence="8">
    <location>
        <position position="146"/>
    </location>
    <ligand>
        <name>Na(+)</name>
        <dbReference type="ChEBI" id="CHEBI:29101"/>
        <label>1</label>
    </ligand>
</feature>
<name>B0W2G8_CULQU</name>
<dbReference type="eggNOG" id="KOG3659">
    <property type="taxonomic scope" value="Eukaryota"/>
</dbReference>
<keyword evidence="3" id="KW-0813">Transport</keyword>
<evidence type="ECO:0000256" key="9">
    <source>
        <dbReference type="SAM" id="MobiDB-lite"/>
    </source>
</evidence>
<dbReference type="InParanoid" id="B0W2G8"/>
<keyword evidence="5" id="KW-0769">Symport</keyword>
<proteinExistence type="inferred from homology"/>
<dbReference type="InterPro" id="IPR037272">
    <property type="entry name" value="SNS_sf"/>
</dbReference>
<evidence type="ECO:0000256" key="7">
    <source>
        <dbReference type="ARBA" id="ARBA00023136"/>
    </source>
</evidence>
<dbReference type="GO" id="GO:0015179">
    <property type="term" value="F:L-amino acid transmembrane transporter activity"/>
    <property type="evidence" value="ECO:0007669"/>
    <property type="project" value="TreeGrafter"/>
</dbReference>
<organism>
    <name type="scientific">Culex quinquefasciatus</name>
    <name type="common">Southern house mosquito</name>
    <name type="synonym">Culex pungens</name>
    <dbReference type="NCBI Taxonomy" id="7176"/>
    <lineage>
        <taxon>Eukaryota</taxon>
        <taxon>Metazoa</taxon>
        <taxon>Ecdysozoa</taxon>
        <taxon>Arthropoda</taxon>
        <taxon>Hexapoda</taxon>
        <taxon>Insecta</taxon>
        <taxon>Pterygota</taxon>
        <taxon>Neoptera</taxon>
        <taxon>Endopterygota</taxon>
        <taxon>Diptera</taxon>
        <taxon>Nematocera</taxon>
        <taxon>Culicoidea</taxon>
        <taxon>Culicidae</taxon>
        <taxon>Culicinae</taxon>
        <taxon>Culicini</taxon>
        <taxon>Culex</taxon>
        <taxon>Culex</taxon>
    </lineage>
</organism>
<dbReference type="HOGENOM" id="CLU_1403720_0_0_1"/>
<feature type="binding site" evidence="8">
    <location>
        <position position="150"/>
    </location>
    <ligand>
        <name>Na(+)</name>
        <dbReference type="ChEBI" id="CHEBI:29101"/>
        <label>1</label>
    </ligand>
</feature>
<accession>B0W2G8</accession>
<dbReference type="EnsemblMetazoa" id="CPIJ001298-RA">
    <property type="protein sequence ID" value="CPIJ001298-PA"/>
    <property type="gene ID" value="CPIJ001298"/>
</dbReference>
<evidence type="ECO:0000313" key="11">
    <source>
        <dbReference type="EnsemblMetazoa" id="CPIJ001298-PA"/>
    </source>
</evidence>
<keyword evidence="12" id="KW-1185">Reference proteome</keyword>
<evidence type="ECO:0000256" key="8">
    <source>
        <dbReference type="PIRSR" id="PIRSR600175-1"/>
    </source>
</evidence>
<evidence type="ECO:0000313" key="10">
    <source>
        <dbReference type="EMBL" id="EDS29356.1"/>
    </source>
</evidence>
<dbReference type="GO" id="GO:0046872">
    <property type="term" value="F:metal ion binding"/>
    <property type="evidence" value="ECO:0007669"/>
    <property type="project" value="UniProtKB-KW"/>
</dbReference>
<dbReference type="PANTHER" id="PTHR11616">
    <property type="entry name" value="SODIUM/CHLORIDE DEPENDENT TRANSPORTER"/>
    <property type="match status" value="1"/>
</dbReference>
<evidence type="ECO:0000256" key="2">
    <source>
        <dbReference type="ARBA" id="ARBA00006459"/>
    </source>
</evidence>
<evidence type="ECO:0000256" key="3">
    <source>
        <dbReference type="ARBA" id="ARBA00022448"/>
    </source>
</evidence>
<sequence>MENNRDIGAQRRSRDNLVVHNGSLTATTTVTKVRQDRIRTHWQHCPSDTNRPYGTSANALATPTTMATKADGTGGVGGPRNNGHEMAPLNTRARGDGTHGVTIMLSPPDRSSVGSREGAGLPDGDPDRAAWSGKMQFFLSIIGYSVGLGNIWRFPYLCQQNGGENFPRPRARKIPLVLAPFQATSSVNHRQQNQ</sequence>
<evidence type="ECO:0000256" key="1">
    <source>
        <dbReference type="ARBA" id="ARBA00004141"/>
    </source>
</evidence>
<keyword evidence="4" id="KW-0812">Transmembrane</keyword>
<feature type="binding site" evidence="8">
    <location>
        <position position="143"/>
    </location>
    <ligand>
        <name>Na(+)</name>
        <dbReference type="ChEBI" id="CHEBI:29101"/>
        <label>1</label>
    </ligand>
</feature>
<keyword evidence="7" id="KW-0472">Membrane</keyword>
<evidence type="ECO:0000256" key="6">
    <source>
        <dbReference type="ARBA" id="ARBA00022989"/>
    </source>
</evidence>
<dbReference type="GO" id="GO:0015187">
    <property type="term" value="F:glycine transmembrane transporter activity"/>
    <property type="evidence" value="ECO:0007669"/>
    <property type="project" value="TreeGrafter"/>
</dbReference>
<evidence type="ECO:0000256" key="5">
    <source>
        <dbReference type="ARBA" id="ARBA00022847"/>
    </source>
</evidence>
<dbReference type="Pfam" id="PF00209">
    <property type="entry name" value="SNF"/>
    <property type="match status" value="1"/>
</dbReference>
<dbReference type="PROSITE" id="PS50267">
    <property type="entry name" value="NA_NEUROTRAN_SYMP_3"/>
    <property type="match status" value="1"/>
</dbReference>
<dbReference type="SUPFAM" id="SSF161070">
    <property type="entry name" value="SNF-like"/>
    <property type="match status" value="1"/>
</dbReference>
<dbReference type="KEGG" id="cqu:CpipJ_CPIJ001298"/>